<comment type="caution">
    <text evidence="2">The sequence shown here is derived from an EMBL/GenBank/DDBJ whole genome shotgun (WGS) entry which is preliminary data.</text>
</comment>
<proteinExistence type="predicted"/>
<dbReference type="EMBL" id="BOOG01000047">
    <property type="protein sequence ID" value="GIH72207.1"/>
    <property type="molecule type" value="Genomic_DNA"/>
</dbReference>
<dbReference type="AlphaFoldDB" id="A0A8J3RE71"/>
<evidence type="ECO:0000313" key="2">
    <source>
        <dbReference type="EMBL" id="GIH72207.1"/>
    </source>
</evidence>
<evidence type="ECO:0000313" key="3">
    <source>
        <dbReference type="Proteomes" id="UP000610966"/>
    </source>
</evidence>
<organism evidence="2 3">
    <name type="scientific">Sphaerimonospora thailandensis</name>
    <dbReference type="NCBI Taxonomy" id="795644"/>
    <lineage>
        <taxon>Bacteria</taxon>
        <taxon>Bacillati</taxon>
        <taxon>Actinomycetota</taxon>
        <taxon>Actinomycetes</taxon>
        <taxon>Streptosporangiales</taxon>
        <taxon>Streptosporangiaceae</taxon>
        <taxon>Sphaerimonospora</taxon>
    </lineage>
</organism>
<evidence type="ECO:0000256" key="1">
    <source>
        <dbReference type="SAM" id="MobiDB-lite"/>
    </source>
</evidence>
<gene>
    <name evidence="2" type="ORF">Mth01_44600</name>
</gene>
<feature type="region of interest" description="Disordered" evidence="1">
    <location>
        <begin position="1"/>
        <end position="28"/>
    </location>
</feature>
<dbReference type="Proteomes" id="UP000610966">
    <property type="component" value="Unassembled WGS sequence"/>
</dbReference>
<name>A0A8J3RE71_9ACTN</name>
<reference evidence="2" key="1">
    <citation type="submission" date="2021-01" db="EMBL/GenBank/DDBJ databases">
        <title>Whole genome shotgun sequence of Sphaerimonospora thailandensis NBRC 107569.</title>
        <authorList>
            <person name="Komaki H."/>
            <person name="Tamura T."/>
        </authorList>
    </citation>
    <scope>NUCLEOTIDE SEQUENCE</scope>
    <source>
        <strain evidence="2">NBRC 107569</strain>
    </source>
</reference>
<sequence>MTDPCLQPHRTSVMPRGRGTGQGVSPYPALPPGAGWDVATATGPDACVRHFLRTRQAKHLYACWPERLSWSRSSISMFAGS</sequence>
<keyword evidence="3" id="KW-1185">Reference proteome</keyword>
<protein>
    <submittedName>
        <fullName evidence="2">Uncharacterized protein</fullName>
    </submittedName>
</protein>
<accession>A0A8J3RE71</accession>